<evidence type="ECO:0000313" key="4">
    <source>
        <dbReference type="Proteomes" id="UP000054018"/>
    </source>
</evidence>
<proteinExistence type="predicted"/>
<evidence type="ECO:0000313" key="3">
    <source>
        <dbReference type="EMBL" id="KIK29789.1"/>
    </source>
</evidence>
<dbReference type="SUPFAM" id="SSF53474">
    <property type="entry name" value="alpha/beta-Hydrolases"/>
    <property type="match status" value="1"/>
</dbReference>
<name>A0A0C9ZUU6_9AGAM</name>
<evidence type="ECO:0000256" key="1">
    <source>
        <dbReference type="SAM" id="MobiDB-lite"/>
    </source>
</evidence>
<dbReference type="PANTHER" id="PTHR33840:SF2">
    <property type="entry name" value="TLE1 PHOSPHOLIPASE DOMAIN-CONTAINING PROTEIN"/>
    <property type="match status" value="1"/>
</dbReference>
<reference evidence="3 4" key="1">
    <citation type="submission" date="2014-04" db="EMBL/GenBank/DDBJ databases">
        <authorList>
            <consortium name="DOE Joint Genome Institute"/>
            <person name="Kuo A."/>
            <person name="Kohler A."/>
            <person name="Costa M.D."/>
            <person name="Nagy L.G."/>
            <person name="Floudas D."/>
            <person name="Copeland A."/>
            <person name="Barry K.W."/>
            <person name="Cichocki N."/>
            <person name="Veneault-Fourrey C."/>
            <person name="LaButti K."/>
            <person name="Lindquist E.A."/>
            <person name="Lipzen A."/>
            <person name="Lundell T."/>
            <person name="Morin E."/>
            <person name="Murat C."/>
            <person name="Sun H."/>
            <person name="Tunlid A."/>
            <person name="Henrissat B."/>
            <person name="Grigoriev I.V."/>
            <person name="Hibbett D.S."/>
            <person name="Martin F."/>
            <person name="Nordberg H.P."/>
            <person name="Cantor M.N."/>
            <person name="Hua S.X."/>
        </authorList>
    </citation>
    <scope>NUCLEOTIDE SEQUENCE [LARGE SCALE GENOMIC DNA]</scope>
    <source>
        <strain evidence="3 4">441</strain>
    </source>
</reference>
<dbReference type="OrthoDB" id="3162439at2759"/>
<gene>
    <name evidence="3" type="ORF">PISMIDRAFT_26860</name>
</gene>
<dbReference type="InterPro" id="IPR029058">
    <property type="entry name" value="AB_hydrolase_fold"/>
</dbReference>
<dbReference type="Proteomes" id="UP000054018">
    <property type="component" value="Unassembled WGS sequence"/>
</dbReference>
<feature type="domain" description="T6SS Phospholipase effector Tle1-like catalytic" evidence="2">
    <location>
        <begin position="12"/>
        <end position="292"/>
    </location>
</feature>
<keyword evidence="4" id="KW-1185">Reference proteome</keyword>
<dbReference type="Pfam" id="PF09994">
    <property type="entry name" value="T6SS_Tle1-like_cat"/>
    <property type="match status" value="1"/>
</dbReference>
<feature type="region of interest" description="Disordered" evidence="1">
    <location>
        <begin position="325"/>
        <end position="344"/>
    </location>
</feature>
<dbReference type="EMBL" id="KN833688">
    <property type="protein sequence ID" value="KIK29789.1"/>
    <property type="molecule type" value="Genomic_DNA"/>
</dbReference>
<dbReference type="STRING" id="765257.A0A0C9ZUU6"/>
<dbReference type="PANTHER" id="PTHR33840">
    <property type="match status" value="1"/>
</dbReference>
<dbReference type="InterPro" id="IPR018712">
    <property type="entry name" value="Tle1-like_cat"/>
</dbReference>
<dbReference type="AlphaFoldDB" id="A0A0C9ZUU6"/>
<accession>A0A0C9ZUU6</accession>
<protein>
    <submittedName>
        <fullName evidence="3">Unplaced genomic scaffold scaffold_4, whole genome shotgun sequence</fullName>
    </submittedName>
</protein>
<dbReference type="HOGENOM" id="CLU_005049_5_0_1"/>
<organism evidence="3 4">
    <name type="scientific">Pisolithus microcarpus 441</name>
    <dbReference type="NCBI Taxonomy" id="765257"/>
    <lineage>
        <taxon>Eukaryota</taxon>
        <taxon>Fungi</taxon>
        <taxon>Dikarya</taxon>
        <taxon>Basidiomycota</taxon>
        <taxon>Agaricomycotina</taxon>
        <taxon>Agaricomycetes</taxon>
        <taxon>Agaricomycetidae</taxon>
        <taxon>Boletales</taxon>
        <taxon>Sclerodermatineae</taxon>
        <taxon>Pisolithaceae</taxon>
        <taxon>Pisolithus</taxon>
    </lineage>
</organism>
<reference evidence="4" key="2">
    <citation type="submission" date="2015-01" db="EMBL/GenBank/DDBJ databases">
        <title>Evolutionary Origins and Diversification of the Mycorrhizal Mutualists.</title>
        <authorList>
            <consortium name="DOE Joint Genome Institute"/>
            <consortium name="Mycorrhizal Genomics Consortium"/>
            <person name="Kohler A."/>
            <person name="Kuo A."/>
            <person name="Nagy L.G."/>
            <person name="Floudas D."/>
            <person name="Copeland A."/>
            <person name="Barry K.W."/>
            <person name="Cichocki N."/>
            <person name="Veneault-Fourrey C."/>
            <person name="LaButti K."/>
            <person name="Lindquist E.A."/>
            <person name="Lipzen A."/>
            <person name="Lundell T."/>
            <person name="Morin E."/>
            <person name="Murat C."/>
            <person name="Riley R."/>
            <person name="Ohm R."/>
            <person name="Sun H."/>
            <person name="Tunlid A."/>
            <person name="Henrissat B."/>
            <person name="Grigoriev I.V."/>
            <person name="Hibbett D.S."/>
            <person name="Martin F."/>
        </authorList>
    </citation>
    <scope>NUCLEOTIDE SEQUENCE [LARGE SCALE GENOMIC DNA]</scope>
    <source>
        <strain evidence="4">441</strain>
    </source>
</reference>
<sequence>MEDVIPPAHDYRTLVLCFDGTGSEFNTMNSNIGQFFTMLKKDSPNHQMVYYHLSNIVDMMIGTHFDAHVMDGYEFLMQSYQAGDRICLFGFSSGAYTARALAGMLHKVGLLPRSNHQQVPFAYKMYSQDDREGWKQSRAFKKAFSIDVNVEFVGVWDTVNTVGIVPRRLPFTRANNKIRYFRHALSLDEHRVFCHQLPDTNDDEQEIRKSKTPHARETKSHALHIAHHEKSDPSAHHHGCEELEHRFSQSMTPTDVQEVWFAGCHRDVGGGAAENGTRHSLSRISLRWMIRECFKAKTGILFHRSEFQQIGMDPRTLYPHVRQRPPALTSTSTTTSPLPRKYEADLSSPDIEDTGFVSEEQEDLADALTTIHDRLKAWPVWWILEGLPQQLRYQRDEDNAWVTKIRFAAKLFSVNLSAAGVIVHRTVKIRMEADTLRGKYQPKAKFKVEPTWVD</sequence>
<evidence type="ECO:0000259" key="2">
    <source>
        <dbReference type="Pfam" id="PF09994"/>
    </source>
</evidence>